<dbReference type="OrthoDB" id="2421648at2759"/>
<accession>A0A9N9P8G0</accession>
<evidence type="ECO:0000313" key="1">
    <source>
        <dbReference type="EMBL" id="CAG8800225.1"/>
    </source>
</evidence>
<dbReference type="AlphaFoldDB" id="A0A9N9P8G0"/>
<sequence>MSSQIQEPNYVVTIKPNKFYYVKLVISNFSQGGLYLCDYGNSDLNVIQPTIMMQTSATYMCKSEKFNRLSAQMRFWSAKDLYCTGWSESAFCIAINNDDTSRLLVYECAKNDSLDDVMNKKVGKEIINLTNGTTHSRFLNSWIYASATADSDKNVEINIHIG</sequence>
<protein>
    <submittedName>
        <fullName evidence="1">23168_t:CDS:1</fullName>
    </submittedName>
</protein>
<evidence type="ECO:0000313" key="2">
    <source>
        <dbReference type="Proteomes" id="UP000789405"/>
    </source>
</evidence>
<proteinExistence type="predicted"/>
<name>A0A9N9P8G0_9GLOM</name>
<dbReference type="EMBL" id="CAJVPY010034628">
    <property type="protein sequence ID" value="CAG8800225.1"/>
    <property type="molecule type" value="Genomic_DNA"/>
</dbReference>
<organism evidence="1 2">
    <name type="scientific">Dentiscutata erythropus</name>
    <dbReference type="NCBI Taxonomy" id="1348616"/>
    <lineage>
        <taxon>Eukaryota</taxon>
        <taxon>Fungi</taxon>
        <taxon>Fungi incertae sedis</taxon>
        <taxon>Mucoromycota</taxon>
        <taxon>Glomeromycotina</taxon>
        <taxon>Glomeromycetes</taxon>
        <taxon>Diversisporales</taxon>
        <taxon>Gigasporaceae</taxon>
        <taxon>Dentiscutata</taxon>
    </lineage>
</organism>
<comment type="caution">
    <text evidence="1">The sequence shown here is derived from an EMBL/GenBank/DDBJ whole genome shotgun (WGS) entry which is preliminary data.</text>
</comment>
<reference evidence="1" key="1">
    <citation type="submission" date="2021-06" db="EMBL/GenBank/DDBJ databases">
        <authorList>
            <person name="Kallberg Y."/>
            <person name="Tangrot J."/>
            <person name="Rosling A."/>
        </authorList>
    </citation>
    <scope>NUCLEOTIDE SEQUENCE</scope>
    <source>
        <strain evidence="1">MA453B</strain>
    </source>
</reference>
<keyword evidence="2" id="KW-1185">Reference proteome</keyword>
<feature type="non-terminal residue" evidence="1">
    <location>
        <position position="162"/>
    </location>
</feature>
<dbReference type="Proteomes" id="UP000789405">
    <property type="component" value="Unassembled WGS sequence"/>
</dbReference>
<gene>
    <name evidence="1" type="ORF">DERYTH_LOCUS23224</name>
</gene>